<keyword evidence="3 4" id="KW-0418">Kinase</keyword>
<evidence type="ECO:0000256" key="2">
    <source>
        <dbReference type="ARBA" id="ARBA00022840"/>
    </source>
</evidence>
<comment type="similarity">
    <text evidence="3">Belongs to the CoaE family.</text>
</comment>
<dbReference type="Pfam" id="PF01121">
    <property type="entry name" value="CoaE"/>
    <property type="match status" value="1"/>
</dbReference>
<reference evidence="4" key="1">
    <citation type="journal article" date="2022" name="Int. J. Syst. Evol. Microbiol.">
        <title>Granulimonas faecalis gen. nov., sp. nov., and Leptogranulimonas caecicola gen. nov., sp. nov., novel lactate-producing Atopobiaceae bacteria isolated from mouse intestines, and an emended description of the family Atopobiaceae.</title>
        <authorList>
            <person name="Morinaga K."/>
            <person name="Kusada H."/>
            <person name="Sakamoto S."/>
            <person name="Murakami T."/>
            <person name="Toyoda A."/>
            <person name="Mori H."/>
            <person name="Meng X.Y."/>
            <person name="Takashino M."/>
            <person name="Murotomi K."/>
            <person name="Tamaki H."/>
        </authorList>
    </citation>
    <scope>NUCLEOTIDE SEQUENCE</scope>
    <source>
        <strain evidence="4">OPF53</strain>
    </source>
</reference>
<dbReference type="AlphaFoldDB" id="A0AAV5B2N4"/>
<name>A0AAV5B2N4_9ACTN</name>
<dbReference type="SUPFAM" id="SSF52540">
    <property type="entry name" value="P-loop containing nucleoside triphosphate hydrolases"/>
    <property type="match status" value="1"/>
</dbReference>
<evidence type="ECO:0000256" key="3">
    <source>
        <dbReference type="HAMAP-Rule" id="MF_00376"/>
    </source>
</evidence>
<dbReference type="EC" id="2.7.1.24" evidence="3"/>
<dbReference type="PANTHER" id="PTHR10695">
    <property type="entry name" value="DEPHOSPHO-COA KINASE-RELATED"/>
    <property type="match status" value="1"/>
</dbReference>
<dbReference type="EMBL" id="BQKC01000001">
    <property type="protein sequence ID" value="GJM55119.1"/>
    <property type="molecule type" value="Genomic_DNA"/>
</dbReference>
<protein>
    <recommendedName>
        <fullName evidence="3">Dephospho-CoA kinase</fullName>
        <ecNumber evidence="3">2.7.1.24</ecNumber>
    </recommendedName>
    <alternativeName>
        <fullName evidence="3">Dephosphocoenzyme A kinase</fullName>
    </alternativeName>
</protein>
<dbReference type="GO" id="GO:0015937">
    <property type="term" value="P:coenzyme A biosynthetic process"/>
    <property type="evidence" value="ECO:0007669"/>
    <property type="project" value="UniProtKB-UniRule"/>
</dbReference>
<dbReference type="PANTHER" id="PTHR10695:SF46">
    <property type="entry name" value="BIFUNCTIONAL COENZYME A SYNTHASE-RELATED"/>
    <property type="match status" value="1"/>
</dbReference>
<comment type="function">
    <text evidence="3">Catalyzes the phosphorylation of the 3'-hydroxyl group of dephosphocoenzyme A to form coenzyme A.</text>
</comment>
<keyword evidence="1 3" id="KW-0547">Nucleotide-binding</keyword>
<organism evidence="4 5">
    <name type="scientific">Granulimonas faecalis</name>
    <dbReference type="NCBI Taxonomy" id="2894155"/>
    <lineage>
        <taxon>Bacteria</taxon>
        <taxon>Bacillati</taxon>
        <taxon>Actinomycetota</taxon>
        <taxon>Coriobacteriia</taxon>
        <taxon>Coriobacteriales</taxon>
        <taxon>Kribbibacteriaceae</taxon>
        <taxon>Granulimonas</taxon>
    </lineage>
</organism>
<gene>
    <name evidence="3 4" type="primary">coaE</name>
    <name evidence="4" type="ORF">ATOP_07740</name>
</gene>
<sequence length="218" mass="23193">MGGTASGKSCVGRVLESLGAERIDLDDVSREVLASDDACVEELVDAFGPEVALGGALFDEEGGRWVPCDGSWSVDRAALARAAFATSEGAARLEAVELPYIRERLADRLTAVSCASSRPATCVVEVPLLDRVEDLLPLADDVVWVRTGKDRRRALAEGRGMDGGDFDARVKGQPTDAYLEARATAVIDNDGDLATLERRAREWWDANGLEGGGDHGCS</sequence>
<dbReference type="CDD" id="cd02022">
    <property type="entry name" value="DPCK"/>
    <property type="match status" value="1"/>
</dbReference>
<evidence type="ECO:0000313" key="5">
    <source>
        <dbReference type="Proteomes" id="UP001055025"/>
    </source>
</evidence>
<dbReference type="InterPro" id="IPR027417">
    <property type="entry name" value="P-loop_NTPase"/>
</dbReference>
<proteinExistence type="inferred from homology"/>
<keyword evidence="3" id="KW-0808">Transferase</keyword>
<dbReference type="GO" id="GO:0005737">
    <property type="term" value="C:cytoplasm"/>
    <property type="evidence" value="ECO:0007669"/>
    <property type="project" value="UniProtKB-SubCell"/>
</dbReference>
<dbReference type="HAMAP" id="MF_00376">
    <property type="entry name" value="Dephospho_CoA_kinase"/>
    <property type="match status" value="1"/>
</dbReference>
<keyword evidence="5" id="KW-1185">Reference proteome</keyword>
<dbReference type="Proteomes" id="UP001055025">
    <property type="component" value="Unassembled WGS sequence"/>
</dbReference>
<dbReference type="GO" id="GO:0004140">
    <property type="term" value="F:dephospho-CoA kinase activity"/>
    <property type="evidence" value="ECO:0007669"/>
    <property type="project" value="UniProtKB-UniRule"/>
</dbReference>
<evidence type="ECO:0000256" key="1">
    <source>
        <dbReference type="ARBA" id="ARBA00022741"/>
    </source>
</evidence>
<dbReference type="Gene3D" id="3.40.50.300">
    <property type="entry name" value="P-loop containing nucleotide triphosphate hydrolases"/>
    <property type="match status" value="1"/>
</dbReference>
<comment type="catalytic activity">
    <reaction evidence="3">
        <text>3'-dephospho-CoA + ATP = ADP + CoA + H(+)</text>
        <dbReference type="Rhea" id="RHEA:18245"/>
        <dbReference type="ChEBI" id="CHEBI:15378"/>
        <dbReference type="ChEBI" id="CHEBI:30616"/>
        <dbReference type="ChEBI" id="CHEBI:57287"/>
        <dbReference type="ChEBI" id="CHEBI:57328"/>
        <dbReference type="ChEBI" id="CHEBI:456216"/>
        <dbReference type="EC" id="2.7.1.24"/>
    </reaction>
</comment>
<evidence type="ECO:0000313" key="4">
    <source>
        <dbReference type="EMBL" id="GJM55119.1"/>
    </source>
</evidence>
<dbReference type="PROSITE" id="PS51219">
    <property type="entry name" value="DPCK"/>
    <property type="match status" value="1"/>
</dbReference>
<keyword evidence="2 3" id="KW-0067">ATP-binding</keyword>
<dbReference type="GO" id="GO:0005524">
    <property type="term" value="F:ATP binding"/>
    <property type="evidence" value="ECO:0007669"/>
    <property type="project" value="UniProtKB-UniRule"/>
</dbReference>
<comment type="subcellular location">
    <subcellularLocation>
        <location evidence="3">Cytoplasm</location>
    </subcellularLocation>
</comment>
<accession>A0AAV5B2N4</accession>
<keyword evidence="3" id="KW-0963">Cytoplasm</keyword>
<feature type="binding site" evidence="3">
    <location>
        <begin position="5"/>
        <end position="10"/>
    </location>
    <ligand>
        <name>ATP</name>
        <dbReference type="ChEBI" id="CHEBI:30616"/>
    </ligand>
</feature>
<keyword evidence="3" id="KW-0173">Coenzyme A biosynthesis</keyword>
<dbReference type="InterPro" id="IPR001977">
    <property type="entry name" value="Depp_CoAkinase"/>
</dbReference>
<comment type="caution">
    <text evidence="4">The sequence shown here is derived from an EMBL/GenBank/DDBJ whole genome shotgun (WGS) entry which is preliminary data.</text>
</comment>
<comment type="pathway">
    <text evidence="3">Cofactor biosynthesis; coenzyme A biosynthesis; CoA from (R)-pantothenate: step 5/5.</text>
</comment>